<feature type="signal peptide" evidence="3">
    <location>
        <begin position="1"/>
        <end position="19"/>
    </location>
</feature>
<dbReference type="RefSeq" id="WP_016401950.1">
    <property type="nucleotide sequence ID" value="NZ_BARX01000014.1"/>
</dbReference>
<dbReference type="InterPro" id="IPR014756">
    <property type="entry name" value="Ig_E-set"/>
</dbReference>
<dbReference type="Pfam" id="PF00128">
    <property type="entry name" value="Alpha-amylase"/>
    <property type="match status" value="1"/>
</dbReference>
<evidence type="ECO:0000313" key="6">
    <source>
        <dbReference type="Proteomes" id="UP000014461"/>
    </source>
</evidence>
<proteinExistence type="inferred from homology"/>
<dbReference type="CDD" id="cd11341">
    <property type="entry name" value="AmyAc_Pullulanase_LD-like"/>
    <property type="match status" value="1"/>
</dbReference>
<dbReference type="Gene3D" id="3.20.20.80">
    <property type="entry name" value="Glycosidases"/>
    <property type="match status" value="1"/>
</dbReference>
<feature type="domain" description="Glycosyl hydrolase family 13 catalytic" evidence="4">
    <location>
        <begin position="493"/>
        <end position="915"/>
    </location>
</feature>
<dbReference type="GO" id="GO:0005975">
    <property type="term" value="P:carbohydrate metabolic process"/>
    <property type="evidence" value="ECO:0007669"/>
    <property type="project" value="InterPro"/>
</dbReference>
<evidence type="ECO:0000259" key="4">
    <source>
        <dbReference type="SMART" id="SM00642"/>
    </source>
</evidence>
<keyword evidence="3" id="KW-0732">Signal</keyword>
<dbReference type="Proteomes" id="UP000014461">
    <property type="component" value="Unassembled WGS sequence"/>
</dbReference>
<dbReference type="EMBL" id="BARX01000014">
    <property type="protein sequence ID" value="GAD02182.1"/>
    <property type="molecule type" value="Genomic_DNA"/>
</dbReference>
<dbReference type="OrthoDB" id="3236218at2"/>
<dbReference type="Gene3D" id="2.60.40.10">
    <property type="entry name" value="Immunoglobulins"/>
    <property type="match status" value="1"/>
</dbReference>
<organism evidence="5 6">
    <name type="scientific">Agarivorans albus MKT 106</name>
    <dbReference type="NCBI Taxonomy" id="1331007"/>
    <lineage>
        <taxon>Bacteria</taxon>
        <taxon>Pseudomonadati</taxon>
        <taxon>Pseudomonadota</taxon>
        <taxon>Gammaproteobacteria</taxon>
        <taxon>Alteromonadales</taxon>
        <taxon>Alteromonadaceae</taxon>
        <taxon>Agarivorans</taxon>
    </lineage>
</organism>
<gene>
    <name evidence="5" type="ORF">AALB_2262</name>
</gene>
<dbReference type="SUPFAM" id="SSF51445">
    <property type="entry name" value="(Trans)glycosidases"/>
    <property type="match status" value="1"/>
</dbReference>
<reference evidence="5" key="1">
    <citation type="journal article" date="2013" name="Genome Announc.">
        <title>Draft Genome Sequence of Agarivorans albus Strain MKT 106T, an Agarolytic Marine Bacterium.</title>
        <authorList>
            <person name="Yasuike M."/>
            <person name="Nakamura Y."/>
            <person name="Kai W."/>
            <person name="Fujiwara A."/>
            <person name="Fukui Y."/>
            <person name="Satomi M."/>
            <person name="Sano M."/>
        </authorList>
    </citation>
    <scope>NUCLEOTIDE SEQUENCE [LARGE SCALE GENOMIC DNA]</scope>
</reference>
<dbReference type="PANTHER" id="PTHR43002">
    <property type="entry name" value="GLYCOGEN DEBRANCHING ENZYME"/>
    <property type="match status" value="1"/>
</dbReference>
<evidence type="ECO:0000256" key="3">
    <source>
        <dbReference type="SAM" id="SignalP"/>
    </source>
</evidence>
<name>R9PLE0_AGAAL</name>
<dbReference type="InterPro" id="IPR013783">
    <property type="entry name" value="Ig-like_fold"/>
</dbReference>
<dbReference type="SUPFAM" id="SSF81296">
    <property type="entry name" value="E set domains"/>
    <property type="match status" value="1"/>
</dbReference>
<comment type="similarity">
    <text evidence="1">Belongs to the glycosyl hydrolase 13 family.</text>
</comment>
<dbReference type="InterPro" id="IPR059177">
    <property type="entry name" value="GH29D-like_dom"/>
</dbReference>
<dbReference type="SMART" id="SM00642">
    <property type="entry name" value="Aamy"/>
    <property type="match status" value="1"/>
</dbReference>
<keyword evidence="2 5" id="KW-0326">Glycosidase</keyword>
<dbReference type="AlphaFoldDB" id="R9PLE0"/>
<comment type="caution">
    <text evidence="5">The sequence shown here is derived from an EMBL/GenBank/DDBJ whole genome shotgun (WGS) entry which is preliminary data.</text>
</comment>
<keyword evidence="6" id="KW-1185">Reference proteome</keyword>
<sequence>MKKTALVISLLAASSAAQADWFYRGTSNGWATSALELVSGSEYRTCQSFGANDPRFKIDRFGDWNEAYPSADVRVDANKNYEIRFFSDSKNITTTEVATCGDVEPPKDSWFYRGTSNGWATTEMASTDNVNFCTTQSFANDDPRFKIDHYGDWNEAYPSADYTVTGNASYQICFNAGSKAITVTPDDVTDTQAPVVTANPAAGSYTETQQISLSVSDNQDSSPLIYCTTDGTTPTAASSPCNDASFTASDVVSDGVDLSLKVFAIDASGNSALSTFDYTISDAPADTWYFRGTPNGWQTTLMTSSDGNNYCTTQSFGSNNPRFKIDHFGDWTENYPSADVLVDANSTYQICFNATTKAVSTVKQGCEPNCGSNSETLGAVYSADSTTFSIWSPEHSNVKVVVDGVEHTLQAVPDFAGYSQVYQVTVAGDLHLKPYTFLINGVQVRDPYGKMSQPGTGDYEAINIVMDMSRTEPVGGWAARPSLVEREDAVIYEVHVRDFTIDPSSGVSAGNNGKFLGMVETGTTINGVKTGIDHLKELGVTHVQLLPVYDFATCDGLPDSDPCYNWGYDPRNFNIPEDRYSAVPTNYEERAREFKTMVNEFHKAGIRVIMDVVYNHTYDDEMFENISGQYYTASDLSGTGNSINADVPMVSRMIQDSLEYWVDEYGIDGFRFDLIGIFSYQEVEKWGRHLNDTFADRKLLIYGEPWNGYATDPLEGQRVRYGTTHHLADENIGVFNGAFRESLKGSNDDTRTGYMFNNVDAAESGWAIYDGFQGSPYNPNDGRNSTWFRNYAADPEQSINYISAHDNFGLWDKVYLSTSSNVQQNSSHQVISFNPPSDLTYPKRVVNFGMGMILTSQGIPFVHAGDEFLRTKTNNQQISNPSAWNYSAHGGTHNTYNAPDSFNAIRWSNKADNIATFNYFKQLIELRRKHAGLRMNTSQEVAQYLNVSRPDQFGGQVITGHITDPSDSHNLFIVYNSGNNQTVSLPAGSWTKVADANGAVNAGNVSGSTVVEGTAVTMFTQAK</sequence>
<dbReference type="GO" id="GO:0051060">
    <property type="term" value="F:pullulanase activity"/>
    <property type="evidence" value="ECO:0007669"/>
    <property type="project" value="UniProtKB-EC"/>
</dbReference>
<feature type="chain" id="PRO_5004478350" evidence="3">
    <location>
        <begin position="20"/>
        <end position="1023"/>
    </location>
</feature>
<dbReference type="Pfam" id="PF13290">
    <property type="entry name" value="CHB_HEX_C_1"/>
    <property type="match status" value="1"/>
</dbReference>
<protein>
    <submittedName>
        <fullName evidence="5">Pullulanase</fullName>
        <ecNumber evidence="5">3.2.1.41</ecNumber>
    </submittedName>
</protein>
<dbReference type="EC" id="3.2.1.41" evidence="5"/>
<dbReference type="InterPro" id="IPR006047">
    <property type="entry name" value="GH13_cat_dom"/>
</dbReference>
<dbReference type="InterPro" id="IPR017853">
    <property type="entry name" value="GH"/>
</dbReference>
<dbReference type="STRING" id="1331007.AALB_2262"/>
<evidence type="ECO:0000256" key="1">
    <source>
        <dbReference type="ARBA" id="ARBA00008061"/>
    </source>
</evidence>
<accession>R9PLE0</accession>
<evidence type="ECO:0000256" key="2">
    <source>
        <dbReference type="ARBA" id="ARBA00023295"/>
    </source>
</evidence>
<keyword evidence="5" id="KW-0378">Hydrolase</keyword>
<evidence type="ECO:0000313" key="5">
    <source>
        <dbReference type="EMBL" id="GAD02182.1"/>
    </source>
</evidence>